<dbReference type="Proteomes" id="UP000187209">
    <property type="component" value="Unassembled WGS sequence"/>
</dbReference>
<accession>A0A1R2C4D5</accession>
<evidence type="ECO:0000313" key="2">
    <source>
        <dbReference type="Proteomes" id="UP000187209"/>
    </source>
</evidence>
<protein>
    <submittedName>
        <fullName evidence="1">Uncharacterized protein</fullName>
    </submittedName>
</protein>
<reference evidence="1 2" key="1">
    <citation type="submission" date="2016-11" db="EMBL/GenBank/DDBJ databases">
        <title>The macronuclear genome of Stentor coeruleus: a giant cell with tiny introns.</title>
        <authorList>
            <person name="Slabodnick M."/>
            <person name="Ruby J.G."/>
            <person name="Reiff S.B."/>
            <person name="Swart E.C."/>
            <person name="Gosai S."/>
            <person name="Prabakaran S."/>
            <person name="Witkowska E."/>
            <person name="Larue G.E."/>
            <person name="Fisher S."/>
            <person name="Freeman R.M."/>
            <person name="Gunawardena J."/>
            <person name="Chu W."/>
            <person name="Stover N.A."/>
            <person name="Gregory B.D."/>
            <person name="Nowacki M."/>
            <person name="Derisi J."/>
            <person name="Roy S.W."/>
            <person name="Marshall W.F."/>
            <person name="Sood P."/>
        </authorList>
    </citation>
    <scope>NUCLEOTIDE SEQUENCE [LARGE SCALE GENOMIC DNA]</scope>
    <source>
        <strain evidence="1">WM001</strain>
    </source>
</reference>
<comment type="caution">
    <text evidence="1">The sequence shown here is derived from an EMBL/GenBank/DDBJ whole genome shotgun (WGS) entry which is preliminary data.</text>
</comment>
<gene>
    <name evidence="1" type="ORF">SteCoe_15117</name>
</gene>
<keyword evidence="2" id="KW-1185">Reference proteome</keyword>
<organism evidence="1 2">
    <name type="scientific">Stentor coeruleus</name>
    <dbReference type="NCBI Taxonomy" id="5963"/>
    <lineage>
        <taxon>Eukaryota</taxon>
        <taxon>Sar</taxon>
        <taxon>Alveolata</taxon>
        <taxon>Ciliophora</taxon>
        <taxon>Postciliodesmatophora</taxon>
        <taxon>Heterotrichea</taxon>
        <taxon>Heterotrichida</taxon>
        <taxon>Stentoridae</taxon>
        <taxon>Stentor</taxon>
    </lineage>
</organism>
<dbReference type="AlphaFoldDB" id="A0A1R2C4D5"/>
<evidence type="ECO:0000313" key="1">
    <source>
        <dbReference type="EMBL" id="OMJ83888.1"/>
    </source>
</evidence>
<sequence>MAIFGRGIHDFTIKFLGYYLIFQAGRITFTDYVVLESMNQELNKICENYHAMIQEDFQKVVTKDNTKSA</sequence>
<proteinExistence type="predicted"/>
<name>A0A1R2C4D5_9CILI</name>
<dbReference type="EMBL" id="MPUH01000288">
    <property type="protein sequence ID" value="OMJ83888.1"/>
    <property type="molecule type" value="Genomic_DNA"/>
</dbReference>